<dbReference type="Proteomes" id="UP000595197">
    <property type="component" value="Chromosome"/>
</dbReference>
<reference evidence="1" key="1">
    <citation type="submission" date="2021-02" db="EMBL/GenBank/DDBJ databases">
        <title>Skermanella TT6 skin isolate.</title>
        <authorList>
            <person name="Lee K."/>
            <person name="Ganzorig M."/>
        </authorList>
    </citation>
    <scope>NUCLEOTIDE SEQUENCE</scope>
    <source>
        <strain evidence="1">TT6</strain>
    </source>
</reference>
<evidence type="ECO:0000313" key="1">
    <source>
        <dbReference type="EMBL" id="QQP90202.1"/>
    </source>
</evidence>
<keyword evidence="2" id="KW-1185">Reference proteome</keyword>
<name>A0ABX7B790_9PROT</name>
<organism evidence="1 2">
    <name type="scientific">Skermanella cutis</name>
    <dbReference type="NCBI Taxonomy" id="2775420"/>
    <lineage>
        <taxon>Bacteria</taxon>
        <taxon>Pseudomonadati</taxon>
        <taxon>Pseudomonadota</taxon>
        <taxon>Alphaproteobacteria</taxon>
        <taxon>Rhodospirillales</taxon>
        <taxon>Azospirillaceae</taxon>
        <taxon>Skermanella</taxon>
    </lineage>
</organism>
<accession>A0ABX7B790</accession>
<protein>
    <submittedName>
        <fullName evidence="1">Uncharacterized protein</fullName>
    </submittedName>
</protein>
<dbReference type="EMBL" id="CP067420">
    <property type="protein sequence ID" value="QQP90202.1"/>
    <property type="molecule type" value="Genomic_DNA"/>
</dbReference>
<sequence length="157" mass="18528">MRDKFTAIKLTYDFLREQIWLPHGLTGLSLNHTILIDVVRLYWEDLSRFKEFHRIKRAEEPKQASFSLKWIIKLRPVVFLGTPNKAAHRDYLLLNEMLGLTVALQVLKIPGPRISPDTFEATLYTLRHGSFEEDHFLLWCDLLWRLQSMKVPLQKAL</sequence>
<dbReference type="RefSeq" id="WP_201077144.1">
    <property type="nucleotide sequence ID" value="NZ_CP067420.1"/>
</dbReference>
<gene>
    <name evidence="1" type="ORF">IGS68_02765</name>
</gene>
<evidence type="ECO:0000313" key="2">
    <source>
        <dbReference type="Proteomes" id="UP000595197"/>
    </source>
</evidence>
<proteinExistence type="predicted"/>